<evidence type="ECO:0000259" key="1">
    <source>
        <dbReference type="Pfam" id="PF01408"/>
    </source>
</evidence>
<sequence>MNNPRIGMVGLGSIAQKAYLPILAKETDWSFVGAFSPNKQKRKQICGQYRIGDFHRMAELANQCDAVLVHSSTDSHYEVVSALLSNGVDVYVDKPLAASMTEAEKLVELSKKYNRKLMVGFNRRFAPMYVAIKELATDAASIRVEKHRLNSIGPGNVEFTMLDDYLHVVDTVRWLGSDRLEVLYGDIQVNRENQLLYTQHLFKSGNQPMTTAMHRSAGANLEKIELIVDGAIIRVKNMNVTEVEKENAVTTTSASSWESIVKQRGFEDAVSHFIDCVRQDEQPVVDGEEGLKSQALLDQLLK</sequence>
<dbReference type="Pfam" id="PF21378">
    <property type="entry name" value="YceM-like_C"/>
    <property type="match status" value="1"/>
</dbReference>
<evidence type="ECO:0000259" key="2">
    <source>
        <dbReference type="Pfam" id="PF21378"/>
    </source>
</evidence>
<dbReference type="RefSeq" id="WP_121605374.1">
    <property type="nucleotide sequence ID" value="NZ_JAGSOT010000072.1"/>
</dbReference>
<organism evidence="3 4">
    <name type="scientific">Virgibacillus salarius</name>
    <dbReference type="NCBI Taxonomy" id="447199"/>
    <lineage>
        <taxon>Bacteria</taxon>
        <taxon>Bacillati</taxon>
        <taxon>Bacillota</taxon>
        <taxon>Bacilli</taxon>
        <taxon>Bacillales</taxon>
        <taxon>Bacillaceae</taxon>
        <taxon>Virgibacillus</taxon>
    </lineage>
</organism>
<dbReference type="SUPFAM" id="SSF55347">
    <property type="entry name" value="Glyceraldehyde-3-phosphate dehydrogenase-like, C-terminal domain"/>
    <property type="match status" value="1"/>
</dbReference>
<dbReference type="InterPro" id="IPR051317">
    <property type="entry name" value="Gfo/Idh/MocA_oxidoreduct"/>
</dbReference>
<dbReference type="Gene3D" id="3.30.360.10">
    <property type="entry name" value="Dihydrodipicolinate Reductase, domain 2"/>
    <property type="match status" value="1"/>
</dbReference>
<evidence type="ECO:0000313" key="4">
    <source>
        <dbReference type="Proteomes" id="UP000675284"/>
    </source>
</evidence>
<dbReference type="InterPro" id="IPR036291">
    <property type="entry name" value="NAD(P)-bd_dom_sf"/>
</dbReference>
<comment type="caution">
    <text evidence="3">The sequence shown here is derived from an EMBL/GenBank/DDBJ whole genome shotgun (WGS) entry which is preliminary data.</text>
</comment>
<dbReference type="PANTHER" id="PTHR43708:SF4">
    <property type="entry name" value="OXIDOREDUCTASE YCEM-RELATED"/>
    <property type="match status" value="1"/>
</dbReference>
<reference evidence="3" key="1">
    <citation type="submission" date="2021-04" db="EMBL/GenBank/DDBJ databases">
        <title>Isolation and polyphasic classification of algal microorganism.</title>
        <authorList>
            <person name="Wang S."/>
        </authorList>
    </citation>
    <scope>NUCLEOTIDE SEQUENCE</scope>
    <source>
        <strain evidence="3">720a</strain>
    </source>
</reference>
<keyword evidence="4" id="KW-1185">Reference proteome</keyword>
<dbReference type="InterPro" id="IPR000683">
    <property type="entry name" value="Gfo/Idh/MocA-like_OxRdtase_N"/>
</dbReference>
<feature type="domain" description="Gfo/Idh/MocA-like oxidoreductase N-terminal" evidence="1">
    <location>
        <begin position="5"/>
        <end position="121"/>
    </location>
</feature>
<dbReference type="Pfam" id="PF01408">
    <property type="entry name" value="GFO_IDH_MocA"/>
    <property type="match status" value="1"/>
</dbReference>
<feature type="domain" description="YceM-like C-terminal" evidence="2">
    <location>
        <begin position="127"/>
        <end position="245"/>
    </location>
</feature>
<dbReference type="Proteomes" id="UP000675284">
    <property type="component" value="Unassembled WGS sequence"/>
</dbReference>
<accession>A0A941DY47</accession>
<dbReference type="AlphaFoldDB" id="A0A941DY47"/>
<dbReference type="SUPFAM" id="SSF51735">
    <property type="entry name" value="NAD(P)-binding Rossmann-fold domains"/>
    <property type="match status" value="1"/>
</dbReference>
<dbReference type="InterPro" id="IPR048477">
    <property type="entry name" value="YceM-like_C"/>
</dbReference>
<dbReference type="EMBL" id="JAGSOT010000072">
    <property type="protein sequence ID" value="MBR7797826.1"/>
    <property type="molecule type" value="Genomic_DNA"/>
</dbReference>
<protein>
    <submittedName>
        <fullName evidence="3">Gfo/Idh/MocA family oxidoreductase</fullName>
    </submittedName>
</protein>
<dbReference type="Gene3D" id="3.40.50.720">
    <property type="entry name" value="NAD(P)-binding Rossmann-like Domain"/>
    <property type="match status" value="1"/>
</dbReference>
<gene>
    <name evidence="3" type="ORF">KCX74_17490</name>
</gene>
<name>A0A941DY47_9BACI</name>
<dbReference type="GO" id="GO:0000166">
    <property type="term" value="F:nucleotide binding"/>
    <property type="evidence" value="ECO:0007669"/>
    <property type="project" value="InterPro"/>
</dbReference>
<dbReference type="PANTHER" id="PTHR43708">
    <property type="entry name" value="CONSERVED EXPRESSED OXIDOREDUCTASE (EUROFUNG)"/>
    <property type="match status" value="1"/>
</dbReference>
<proteinExistence type="predicted"/>
<evidence type="ECO:0000313" key="3">
    <source>
        <dbReference type="EMBL" id="MBR7797826.1"/>
    </source>
</evidence>